<dbReference type="Proteomes" id="UP000499080">
    <property type="component" value="Unassembled WGS sequence"/>
</dbReference>
<dbReference type="AlphaFoldDB" id="A0A4Y2MV92"/>
<dbReference type="PANTHER" id="PTHR46599:SF6">
    <property type="entry name" value="DUAL SPECIFICITY PHOSPHATASE 26"/>
    <property type="match status" value="1"/>
</dbReference>
<dbReference type="PANTHER" id="PTHR46599">
    <property type="entry name" value="PIGGYBAC TRANSPOSABLE ELEMENT-DERIVED PROTEIN 4"/>
    <property type="match status" value="1"/>
</dbReference>
<sequence>MAKDRFKEIICFLRFDHKTERSERLKSDKFALGSALWCPFIENSASCYKPGVNLTVHEQLLPSKPRCPFIQYIPSKPDKFGIKFWLLVCIDSKYVLNGFPYTGVDSERPAD</sequence>
<dbReference type="EMBL" id="BGPR01007945">
    <property type="protein sequence ID" value="GBN30593.1"/>
    <property type="molecule type" value="Genomic_DNA"/>
</dbReference>
<organism evidence="2 3">
    <name type="scientific">Araneus ventricosus</name>
    <name type="common">Orbweaver spider</name>
    <name type="synonym">Epeira ventricosa</name>
    <dbReference type="NCBI Taxonomy" id="182803"/>
    <lineage>
        <taxon>Eukaryota</taxon>
        <taxon>Metazoa</taxon>
        <taxon>Ecdysozoa</taxon>
        <taxon>Arthropoda</taxon>
        <taxon>Chelicerata</taxon>
        <taxon>Arachnida</taxon>
        <taxon>Araneae</taxon>
        <taxon>Araneomorphae</taxon>
        <taxon>Entelegynae</taxon>
        <taxon>Araneoidea</taxon>
        <taxon>Araneidae</taxon>
        <taxon>Araneus</taxon>
    </lineage>
</organism>
<keyword evidence="3" id="KW-1185">Reference proteome</keyword>
<dbReference type="InterPro" id="IPR029526">
    <property type="entry name" value="PGBD"/>
</dbReference>
<feature type="domain" description="PiggyBac transposable element-derived protein" evidence="1">
    <location>
        <begin position="1"/>
        <end position="107"/>
    </location>
</feature>
<evidence type="ECO:0000313" key="3">
    <source>
        <dbReference type="Proteomes" id="UP000499080"/>
    </source>
</evidence>
<comment type="caution">
    <text evidence="2">The sequence shown here is derived from an EMBL/GenBank/DDBJ whole genome shotgun (WGS) entry which is preliminary data.</text>
</comment>
<dbReference type="OrthoDB" id="6513427at2759"/>
<evidence type="ECO:0000313" key="2">
    <source>
        <dbReference type="EMBL" id="GBN30593.1"/>
    </source>
</evidence>
<gene>
    <name evidence="2" type="ORF">AVEN_95039_1</name>
</gene>
<reference evidence="2 3" key="1">
    <citation type="journal article" date="2019" name="Sci. Rep.">
        <title>Orb-weaving spider Araneus ventricosus genome elucidates the spidroin gene catalogue.</title>
        <authorList>
            <person name="Kono N."/>
            <person name="Nakamura H."/>
            <person name="Ohtoshi R."/>
            <person name="Moran D.A.P."/>
            <person name="Shinohara A."/>
            <person name="Yoshida Y."/>
            <person name="Fujiwara M."/>
            <person name="Mori M."/>
            <person name="Tomita M."/>
            <person name="Arakawa K."/>
        </authorList>
    </citation>
    <scope>NUCLEOTIDE SEQUENCE [LARGE SCALE GENOMIC DNA]</scope>
</reference>
<proteinExistence type="predicted"/>
<name>A0A4Y2MV92_ARAVE</name>
<protein>
    <recommendedName>
        <fullName evidence="1">PiggyBac transposable element-derived protein domain-containing protein</fullName>
    </recommendedName>
</protein>
<accession>A0A4Y2MV92</accession>
<dbReference type="Pfam" id="PF13843">
    <property type="entry name" value="DDE_Tnp_1_7"/>
    <property type="match status" value="1"/>
</dbReference>
<evidence type="ECO:0000259" key="1">
    <source>
        <dbReference type="Pfam" id="PF13843"/>
    </source>
</evidence>